<gene>
    <name evidence="2" type="ORF">CROQUDRAFT_95919</name>
</gene>
<keyword evidence="3" id="KW-1185">Reference proteome</keyword>
<feature type="region of interest" description="Disordered" evidence="1">
    <location>
        <begin position="33"/>
        <end position="76"/>
    </location>
</feature>
<evidence type="ECO:0000313" key="2">
    <source>
        <dbReference type="EMBL" id="KAG0143773.1"/>
    </source>
</evidence>
<proteinExistence type="predicted"/>
<accession>A0A9P6ND65</accession>
<evidence type="ECO:0000313" key="3">
    <source>
        <dbReference type="Proteomes" id="UP000886653"/>
    </source>
</evidence>
<dbReference type="AlphaFoldDB" id="A0A9P6ND65"/>
<dbReference type="Proteomes" id="UP000886653">
    <property type="component" value="Unassembled WGS sequence"/>
</dbReference>
<name>A0A9P6ND65_9BASI</name>
<reference evidence="2" key="1">
    <citation type="submission" date="2013-11" db="EMBL/GenBank/DDBJ databases">
        <title>Genome sequence of the fusiform rust pathogen reveals effectors for host alternation and coevolution with pine.</title>
        <authorList>
            <consortium name="DOE Joint Genome Institute"/>
            <person name="Smith K."/>
            <person name="Pendleton A."/>
            <person name="Kubisiak T."/>
            <person name="Anderson C."/>
            <person name="Salamov A."/>
            <person name="Aerts A."/>
            <person name="Riley R."/>
            <person name="Clum A."/>
            <person name="Lindquist E."/>
            <person name="Ence D."/>
            <person name="Campbell M."/>
            <person name="Kronenberg Z."/>
            <person name="Feau N."/>
            <person name="Dhillon B."/>
            <person name="Hamelin R."/>
            <person name="Burleigh J."/>
            <person name="Smith J."/>
            <person name="Yandell M."/>
            <person name="Nelson C."/>
            <person name="Grigoriev I."/>
            <person name="Davis J."/>
        </authorList>
    </citation>
    <scope>NUCLEOTIDE SEQUENCE</scope>
    <source>
        <strain evidence="2">G11</strain>
    </source>
</reference>
<comment type="caution">
    <text evidence="2">The sequence shown here is derived from an EMBL/GenBank/DDBJ whole genome shotgun (WGS) entry which is preliminary data.</text>
</comment>
<protein>
    <submittedName>
        <fullName evidence="2">Uncharacterized protein</fullName>
    </submittedName>
</protein>
<feature type="compositionally biased region" description="Polar residues" evidence="1">
    <location>
        <begin position="49"/>
        <end position="76"/>
    </location>
</feature>
<evidence type="ECO:0000256" key="1">
    <source>
        <dbReference type="SAM" id="MobiDB-lite"/>
    </source>
</evidence>
<organism evidence="2 3">
    <name type="scientific">Cronartium quercuum f. sp. fusiforme G11</name>
    <dbReference type="NCBI Taxonomy" id="708437"/>
    <lineage>
        <taxon>Eukaryota</taxon>
        <taxon>Fungi</taxon>
        <taxon>Dikarya</taxon>
        <taxon>Basidiomycota</taxon>
        <taxon>Pucciniomycotina</taxon>
        <taxon>Pucciniomycetes</taxon>
        <taxon>Pucciniales</taxon>
        <taxon>Coleosporiaceae</taxon>
        <taxon>Cronartium</taxon>
    </lineage>
</organism>
<dbReference type="EMBL" id="MU167311">
    <property type="protein sequence ID" value="KAG0143773.1"/>
    <property type="molecule type" value="Genomic_DNA"/>
</dbReference>
<sequence>MATEEDIKIMNECFARLETMLASLIAASERGQQLGQSMSATPRIETITAPPTQTIDEQANNQLKSKPKQHNPSSIT</sequence>